<dbReference type="OrthoDB" id="7799214at2759"/>
<proteinExistence type="predicted"/>
<reference evidence="3" key="2">
    <citation type="submission" date="2022-10" db="EMBL/GenBank/DDBJ databases">
        <authorList>
            <consortium name="ENA_rothamsted_submissions"/>
            <consortium name="culmorum"/>
            <person name="King R."/>
        </authorList>
    </citation>
    <scope>NUCLEOTIDE SEQUENCE</scope>
</reference>
<feature type="chain" id="PRO_5040486344" description="MD-2-related lipid-recognition domain-containing protein" evidence="1">
    <location>
        <begin position="21"/>
        <end position="290"/>
    </location>
</feature>
<evidence type="ECO:0000313" key="4">
    <source>
        <dbReference type="Proteomes" id="UP001153620"/>
    </source>
</evidence>
<evidence type="ECO:0000256" key="1">
    <source>
        <dbReference type="SAM" id="SignalP"/>
    </source>
</evidence>
<accession>A0A9N9RRU7</accession>
<dbReference type="SUPFAM" id="SSF81296">
    <property type="entry name" value="E set domains"/>
    <property type="match status" value="2"/>
</dbReference>
<dbReference type="Pfam" id="PF02221">
    <property type="entry name" value="E1_DerP2_DerF2"/>
    <property type="match status" value="2"/>
</dbReference>
<sequence>MASTKLLLIVLICLIPSAFSFWSGCPNGRLPLNVRSDLCNSERCVVTRGERIIMEITLDFLEAHPTLRPRATMFFLGVGIQVPDVPGHDDVCPHLFSDGVFQGCPTTPARVYDWVIDMTVPATLPAFQNGRMRVEILDGTRVVSCFEAVVQSAFSFWTSCAVGRAPISVTSPQCESGSQRCVLTRGDPLQMDITMDFLESHPALITRVTMLVLGIWINIPNIPEYENVCQFLYSDGVLTGCPTVPGTIYTWKMNVNIPTSVPAVQNGRIRLEAMDGNNIATCFEIIGTLF</sequence>
<dbReference type="InterPro" id="IPR003172">
    <property type="entry name" value="ML_dom"/>
</dbReference>
<feature type="domain" description="MD-2-related lipid-recognition" evidence="2">
    <location>
        <begin position="157"/>
        <end position="287"/>
    </location>
</feature>
<dbReference type="SMART" id="SM00737">
    <property type="entry name" value="ML"/>
    <property type="match status" value="1"/>
</dbReference>
<reference evidence="3" key="1">
    <citation type="submission" date="2022-01" db="EMBL/GenBank/DDBJ databases">
        <authorList>
            <person name="King R."/>
        </authorList>
    </citation>
    <scope>NUCLEOTIDE SEQUENCE</scope>
</reference>
<dbReference type="Gene3D" id="2.60.40.770">
    <property type="match status" value="2"/>
</dbReference>
<evidence type="ECO:0000313" key="3">
    <source>
        <dbReference type="EMBL" id="CAG9802446.1"/>
    </source>
</evidence>
<organism evidence="3 4">
    <name type="scientific">Chironomus riparius</name>
    <dbReference type="NCBI Taxonomy" id="315576"/>
    <lineage>
        <taxon>Eukaryota</taxon>
        <taxon>Metazoa</taxon>
        <taxon>Ecdysozoa</taxon>
        <taxon>Arthropoda</taxon>
        <taxon>Hexapoda</taxon>
        <taxon>Insecta</taxon>
        <taxon>Pterygota</taxon>
        <taxon>Neoptera</taxon>
        <taxon>Endopterygota</taxon>
        <taxon>Diptera</taxon>
        <taxon>Nematocera</taxon>
        <taxon>Chironomoidea</taxon>
        <taxon>Chironomidae</taxon>
        <taxon>Chironominae</taxon>
        <taxon>Chironomus</taxon>
    </lineage>
</organism>
<keyword evidence="4" id="KW-1185">Reference proteome</keyword>
<dbReference type="PROSITE" id="PS51257">
    <property type="entry name" value="PROKAR_LIPOPROTEIN"/>
    <property type="match status" value="1"/>
</dbReference>
<dbReference type="EMBL" id="OU895878">
    <property type="protein sequence ID" value="CAG9802446.1"/>
    <property type="molecule type" value="Genomic_DNA"/>
</dbReference>
<protein>
    <recommendedName>
        <fullName evidence="2">MD-2-related lipid-recognition domain-containing protein</fullName>
    </recommendedName>
</protein>
<dbReference type="AlphaFoldDB" id="A0A9N9RRU7"/>
<name>A0A9N9RRU7_9DIPT</name>
<keyword evidence="1" id="KW-0732">Signal</keyword>
<feature type="signal peptide" evidence="1">
    <location>
        <begin position="1"/>
        <end position="20"/>
    </location>
</feature>
<dbReference type="Proteomes" id="UP001153620">
    <property type="component" value="Chromosome 2"/>
</dbReference>
<dbReference type="InterPro" id="IPR014756">
    <property type="entry name" value="Ig_E-set"/>
</dbReference>
<gene>
    <name evidence="3" type="ORF">CHIRRI_LOCUS5355</name>
</gene>
<evidence type="ECO:0000259" key="2">
    <source>
        <dbReference type="SMART" id="SM00737"/>
    </source>
</evidence>